<organism evidence="2 3">
    <name type="scientific">Pseudomonas fluorescens</name>
    <dbReference type="NCBI Taxonomy" id="294"/>
    <lineage>
        <taxon>Bacteria</taxon>
        <taxon>Pseudomonadati</taxon>
        <taxon>Pseudomonadota</taxon>
        <taxon>Gammaproteobacteria</taxon>
        <taxon>Pseudomonadales</taxon>
        <taxon>Pseudomonadaceae</taxon>
        <taxon>Pseudomonas</taxon>
    </lineage>
</organism>
<accession>A0A5E6PIV5</accession>
<evidence type="ECO:0000313" key="2">
    <source>
        <dbReference type="EMBL" id="VVM42288.1"/>
    </source>
</evidence>
<dbReference type="AlphaFoldDB" id="A0A5E6PIV5"/>
<feature type="compositionally biased region" description="Basic and acidic residues" evidence="1">
    <location>
        <begin position="1"/>
        <end position="10"/>
    </location>
</feature>
<evidence type="ECO:0000313" key="3">
    <source>
        <dbReference type="Proteomes" id="UP000326241"/>
    </source>
</evidence>
<gene>
    <name evidence="2" type="ORF">PS624_00341</name>
</gene>
<protein>
    <submittedName>
        <fullName evidence="2">Uncharacterized protein</fullName>
    </submittedName>
</protein>
<feature type="region of interest" description="Disordered" evidence="1">
    <location>
        <begin position="1"/>
        <end position="48"/>
    </location>
</feature>
<sequence length="48" mass="5866">MATEQKHPETDEQETDEPTEEEIEREKHKEQTWKHDDGRELSDPDRKF</sequence>
<dbReference type="EMBL" id="CABVGZ010000002">
    <property type="protein sequence ID" value="VVM42288.1"/>
    <property type="molecule type" value="Genomic_DNA"/>
</dbReference>
<evidence type="ECO:0000256" key="1">
    <source>
        <dbReference type="SAM" id="MobiDB-lite"/>
    </source>
</evidence>
<feature type="compositionally biased region" description="Basic and acidic residues" evidence="1">
    <location>
        <begin position="24"/>
        <end position="48"/>
    </location>
</feature>
<proteinExistence type="predicted"/>
<dbReference type="RefSeq" id="WP_177413856.1">
    <property type="nucleotide sequence ID" value="NZ_CABVGZ010000002.1"/>
</dbReference>
<reference evidence="2 3" key="1">
    <citation type="submission" date="2019-09" db="EMBL/GenBank/DDBJ databases">
        <authorList>
            <person name="Chandra G."/>
            <person name="Truman W A."/>
        </authorList>
    </citation>
    <scope>NUCLEOTIDE SEQUENCE [LARGE SCALE GENOMIC DNA]</scope>
    <source>
        <strain evidence="2">PS624</strain>
    </source>
</reference>
<name>A0A5E6PIV5_PSEFL</name>
<feature type="compositionally biased region" description="Acidic residues" evidence="1">
    <location>
        <begin position="11"/>
        <end position="23"/>
    </location>
</feature>
<dbReference type="Proteomes" id="UP000326241">
    <property type="component" value="Unassembled WGS sequence"/>
</dbReference>